<keyword evidence="5" id="KW-1185">Reference proteome</keyword>
<evidence type="ECO:0000313" key="5">
    <source>
        <dbReference type="Proteomes" id="UP001390339"/>
    </source>
</evidence>
<feature type="compositionally biased region" description="Basic and acidic residues" evidence="1">
    <location>
        <begin position="1"/>
        <end position="25"/>
    </location>
</feature>
<protein>
    <submittedName>
        <fullName evidence="4">SGNH hydrolase</fullName>
    </submittedName>
</protein>
<dbReference type="CDD" id="cd01823">
    <property type="entry name" value="SEST_like"/>
    <property type="match status" value="1"/>
</dbReference>
<keyword evidence="2" id="KW-1133">Transmembrane helix</keyword>
<dbReference type="PANTHER" id="PTHR37981">
    <property type="entry name" value="LIPASE 2"/>
    <property type="match status" value="1"/>
</dbReference>
<dbReference type="Pfam" id="PF13472">
    <property type="entry name" value="Lipase_GDSL_2"/>
    <property type="match status" value="1"/>
</dbReference>
<dbReference type="InterPro" id="IPR013830">
    <property type="entry name" value="SGNH_hydro"/>
</dbReference>
<name>A0ABR2JG86_9PEZI</name>
<dbReference type="SUPFAM" id="SSF52266">
    <property type="entry name" value="SGNH hydrolase"/>
    <property type="match status" value="1"/>
</dbReference>
<dbReference type="Gene3D" id="3.40.50.1110">
    <property type="entry name" value="SGNH hydrolase"/>
    <property type="match status" value="1"/>
</dbReference>
<keyword evidence="4" id="KW-0378">Hydrolase</keyword>
<dbReference type="PANTHER" id="PTHR37981:SF1">
    <property type="entry name" value="SGNH HYDROLASE-TYPE ESTERASE DOMAIN-CONTAINING PROTEIN"/>
    <property type="match status" value="1"/>
</dbReference>
<evidence type="ECO:0000313" key="4">
    <source>
        <dbReference type="EMBL" id="KAK8876874.1"/>
    </source>
</evidence>
<sequence length="384" mass="41806">MSEVPADHQHVSEPQVEQRDPDPPRLSRQVQEGEEEEQAAATDHNPEEEADDPPPAPTWLRRRRRRAQNQWRGNCLFRLLISLLFILLLVVILADQMHSDPQIGHGGGDGRRAKITHITSLGSSYAAGPGIPPQRNQAAGRSGNNYAALLQRRLSGAKINNNQKVALTDLSVSGATLLNLISEPQDTGLKVFAPQVDGVPDSADLVLVLGGGNDIDYIGGLMRDAMELPADIFGAMTSPLNSADALARRYGRVLDAVHHAAPNAVVLVVEYLTLLGRDFVPGVHAPFGEARARYHRQRAEMLNNGTRAARAGREGWCHLVQISDHTGNHGIGAAEPWVTDYLGVSDVTHVPYHPNAAGMKGVEEIIYRKLIELKLVNDDDDGEL</sequence>
<dbReference type="InterPro" id="IPR037460">
    <property type="entry name" value="SEST-like"/>
</dbReference>
<feature type="transmembrane region" description="Helical" evidence="2">
    <location>
        <begin position="71"/>
        <end position="94"/>
    </location>
</feature>
<feature type="domain" description="SGNH hydrolase-type esterase" evidence="3">
    <location>
        <begin position="121"/>
        <end position="360"/>
    </location>
</feature>
<keyword evidence="2" id="KW-0812">Transmembrane</keyword>
<dbReference type="EMBL" id="JAPCWZ010000002">
    <property type="protein sequence ID" value="KAK8876874.1"/>
    <property type="molecule type" value="Genomic_DNA"/>
</dbReference>
<reference evidence="4 5" key="1">
    <citation type="journal article" date="2024" name="IMA Fungus">
        <title>Apiospora arundinis, a panoply of carbohydrate-active enzymes and secondary metabolites.</title>
        <authorList>
            <person name="Sorensen T."/>
            <person name="Petersen C."/>
            <person name="Muurmann A.T."/>
            <person name="Christiansen J.V."/>
            <person name="Brundto M.L."/>
            <person name="Overgaard C.K."/>
            <person name="Boysen A.T."/>
            <person name="Wollenberg R.D."/>
            <person name="Larsen T.O."/>
            <person name="Sorensen J.L."/>
            <person name="Nielsen K.L."/>
            <person name="Sondergaard T.E."/>
        </authorList>
    </citation>
    <scope>NUCLEOTIDE SEQUENCE [LARGE SCALE GENOMIC DNA]</scope>
    <source>
        <strain evidence="4 5">AAU 773</strain>
    </source>
</reference>
<evidence type="ECO:0000256" key="1">
    <source>
        <dbReference type="SAM" id="MobiDB-lite"/>
    </source>
</evidence>
<comment type="caution">
    <text evidence="4">The sequence shown here is derived from an EMBL/GenBank/DDBJ whole genome shotgun (WGS) entry which is preliminary data.</text>
</comment>
<evidence type="ECO:0000259" key="3">
    <source>
        <dbReference type="Pfam" id="PF13472"/>
    </source>
</evidence>
<feature type="region of interest" description="Disordered" evidence="1">
    <location>
        <begin position="1"/>
        <end position="59"/>
    </location>
</feature>
<evidence type="ECO:0000256" key="2">
    <source>
        <dbReference type="SAM" id="Phobius"/>
    </source>
</evidence>
<organism evidence="4 5">
    <name type="scientific">Apiospora arundinis</name>
    <dbReference type="NCBI Taxonomy" id="335852"/>
    <lineage>
        <taxon>Eukaryota</taxon>
        <taxon>Fungi</taxon>
        <taxon>Dikarya</taxon>
        <taxon>Ascomycota</taxon>
        <taxon>Pezizomycotina</taxon>
        <taxon>Sordariomycetes</taxon>
        <taxon>Xylariomycetidae</taxon>
        <taxon>Amphisphaeriales</taxon>
        <taxon>Apiosporaceae</taxon>
        <taxon>Apiospora</taxon>
    </lineage>
</organism>
<dbReference type="Proteomes" id="UP001390339">
    <property type="component" value="Unassembled WGS sequence"/>
</dbReference>
<gene>
    <name evidence="4" type="ORF">PGQ11_001820</name>
</gene>
<accession>A0ABR2JG86</accession>
<proteinExistence type="predicted"/>
<keyword evidence="2" id="KW-0472">Membrane</keyword>
<dbReference type="InterPro" id="IPR036514">
    <property type="entry name" value="SGNH_hydro_sf"/>
</dbReference>
<dbReference type="GO" id="GO:0016787">
    <property type="term" value="F:hydrolase activity"/>
    <property type="evidence" value="ECO:0007669"/>
    <property type="project" value="UniProtKB-KW"/>
</dbReference>